<dbReference type="Pfam" id="PF00975">
    <property type="entry name" value="Thioesterase"/>
    <property type="match status" value="1"/>
</dbReference>
<dbReference type="InterPro" id="IPR029058">
    <property type="entry name" value="AB_hydrolase_fold"/>
</dbReference>
<feature type="domain" description="Thioesterase" evidence="2">
    <location>
        <begin position="2"/>
        <end position="229"/>
    </location>
</feature>
<evidence type="ECO:0000313" key="3">
    <source>
        <dbReference type="EMBL" id="CAH1196867.1"/>
    </source>
</evidence>
<dbReference type="InterPro" id="IPR012223">
    <property type="entry name" value="TEII"/>
</dbReference>
<name>A0ABM9BX37_9BACL</name>
<dbReference type="EMBL" id="CAKMMG010000001">
    <property type="protein sequence ID" value="CAH1196867.1"/>
    <property type="molecule type" value="Genomic_DNA"/>
</dbReference>
<evidence type="ECO:0000256" key="1">
    <source>
        <dbReference type="ARBA" id="ARBA00007169"/>
    </source>
</evidence>
<dbReference type="RefSeq" id="WP_236332938.1">
    <property type="nucleotide sequence ID" value="NZ_CAKMMG010000001.1"/>
</dbReference>
<sequence>MKLILLPYAGAHVNVFAELQKQLHASCPELAVQSLEYPGHGRRFSEKPSSSIRDITADLFSLLKKSLDPQEELILLGYSMGSLIAYELAHALLESGYPVIKLLFMAATPPHRIEAVDEEEPDDDTLLERCRIYGLIKEGQFASQQMRQLFLPALRSDITAVNRYNLDNQYRCRRFDPAIQIAVFQGLEDHSVTAMQDWSDLSEREIPYHTYPGGHFFYYEFQQQVYHHIIGFITSGQTSPFKGGSGQ</sequence>
<keyword evidence="4" id="KW-1185">Reference proteome</keyword>
<dbReference type="GO" id="GO:0016787">
    <property type="term" value="F:hydrolase activity"/>
    <property type="evidence" value="ECO:0007669"/>
    <property type="project" value="UniProtKB-KW"/>
</dbReference>
<organism evidence="3 4">
    <name type="scientific">Paenibacillus auburnensis</name>
    <dbReference type="NCBI Taxonomy" id="2905649"/>
    <lineage>
        <taxon>Bacteria</taxon>
        <taxon>Bacillati</taxon>
        <taxon>Bacillota</taxon>
        <taxon>Bacilli</taxon>
        <taxon>Bacillales</taxon>
        <taxon>Paenibacillaceae</taxon>
        <taxon>Paenibacillus</taxon>
    </lineage>
</organism>
<dbReference type="Proteomes" id="UP000838324">
    <property type="component" value="Unassembled WGS sequence"/>
</dbReference>
<dbReference type="PANTHER" id="PTHR11487:SF0">
    <property type="entry name" value="S-ACYL FATTY ACID SYNTHASE THIOESTERASE, MEDIUM CHAIN"/>
    <property type="match status" value="1"/>
</dbReference>
<accession>A0ABM9BX37</accession>
<dbReference type="EC" id="3.1.2.-" evidence="3"/>
<proteinExistence type="inferred from homology"/>
<comment type="similarity">
    <text evidence="1">Belongs to the thioesterase family.</text>
</comment>
<evidence type="ECO:0000259" key="2">
    <source>
        <dbReference type="Pfam" id="PF00975"/>
    </source>
</evidence>
<dbReference type="PANTHER" id="PTHR11487">
    <property type="entry name" value="THIOESTERASE"/>
    <property type="match status" value="1"/>
</dbReference>
<keyword evidence="3" id="KW-0378">Hydrolase</keyword>
<reference evidence="3" key="1">
    <citation type="submission" date="2022-01" db="EMBL/GenBank/DDBJ databases">
        <authorList>
            <person name="Criscuolo A."/>
        </authorList>
    </citation>
    <scope>NUCLEOTIDE SEQUENCE</scope>
    <source>
        <strain evidence="3">CIP111892</strain>
    </source>
</reference>
<gene>
    <name evidence="3" type="primary">srfAD</name>
    <name evidence="3" type="ORF">PAECIP111892_02353</name>
</gene>
<dbReference type="InterPro" id="IPR001031">
    <property type="entry name" value="Thioesterase"/>
</dbReference>
<dbReference type="SUPFAM" id="SSF53474">
    <property type="entry name" value="alpha/beta-Hydrolases"/>
    <property type="match status" value="1"/>
</dbReference>
<comment type="caution">
    <text evidence="3">The sequence shown here is derived from an EMBL/GenBank/DDBJ whole genome shotgun (WGS) entry which is preliminary data.</text>
</comment>
<dbReference type="Gene3D" id="3.40.50.1820">
    <property type="entry name" value="alpha/beta hydrolase"/>
    <property type="match status" value="1"/>
</dbReference>
<evidence type="ECO:0000313" key="4">
    <source>
        <dbReference type="Proteomes" id="UP000838324"/>
    </source>
</evidence>
<protein>
    <submittedName>
        <fullName evidence="3">Surfactin synthase thioesterase subunit</fullName>
        <ecNumber evidence="3">3.1.2.-</ecNumber>
    </submittedName>
</protein>